<dbReference type="AlphaFoldDB" id="A0A640VTG9"/>
<evidence type="ECO:0000313" key="4">
    <source>
        <dbReference type="EMBL" id="GFE50381.1"/>
    </source>
</evidence>
<protein>
    <recommendedName>
        <fullName evidence="6">Secreted protein</fullName>
    </recommendedName>
</protein>
<feature type="transmembrane region" description="Helical" evidence="2">
    <location>
        <begin position="245"/>
        <end position="265"/>
    </location>
</feature>
<comment type="caution">
    <text evidence="4">The sequence shown here is derived from an EMBL/GenBank/DDBJ whole genome shotgun (WGS) entry which is preliminary data.</text>
</comment>
<dbReference type="OrthoDB" id="9973911at2"/>
<dbReference type="RefSeq" id="WP_159977016.1">
    <property type="nucleotide sequence ID" value="NZ_BLIV01000003.1"/>
</dbReference>
<proteinExistence type="predicted"/>
<feature type="compositionally biased region" description="Basic and acidic residues" evidence="1">
    <location>
        <begin position="225"/>
        <end position="238"/>
    </location>
</feature>
<evidence type="ECO:0000256" key="1">
    <source>
        <dbReference type="SAM" id="MobiDB-lite"/>
    </source>
</evidence>
<evidence type="ECO:0000256" key="2">
    <source>
        <dbReference type="SAM" id="Phobius"/>
    </source>
</evidence>
<organism evidence="4 5">
    <name type="scientific">Roseobacter cerasinus</name>
    <dbReference type="NCBI Taxonomy" id="2602289"/>
    <lineage>
        <taxon>Bacteria</taxon>
        <taxon>Pseudomonadati</taxon>
        <taxon>Pseudomonadota</taxon>
        <taxon>Alphaproteobacteria</taxon>
        <taxon>Rhodobacterales</taxon>
        <taxon>Roseobacteraceae</taxon>
        <taxon>Roseobacter</taxon>
    </lineage>
</organism>
<feature type="region of interest" description="Disordered" evidence="1">
    <location>
        <begin position="168"/>
        <end position="241"/>
    </location>
</feature>
<reference evidence="4 5" key="1">
    <citation type="submission" date="2019-12" db="EMBL/GenBank/DDBJ databases">
        <title>Roseobacter cerasinus sp. nov., isolated from seawater around aquaculture.</title>
        <authorList>
            <person name="Muramatsu S."/>
            <person name="Takabe Y."/>
            <person name="Mori K."/>
            <person name="Takaichi S."/>
            <person name="Hanada S."/>
        </authorList>
    </citation>
    <scope>NUCLEOTIDE SEQUENCE [LARGE SCALE GENOMIC DNA]</scope>
    <source>
        <strain evidence="4 5">AI77</strain>
    </source>
</reference>
<gene>
    <name evidence="4" type="ORF">So717_21340</name>
</gene>
<dbReference type="EMBL" id="BLIV01000003">
    <property type="protein sequence ID" value="GFE50381.1"/>
    <property type="molecule type" value="Genomic_DNA"/>
</dbReference>
<evidence type="ECO:0000256" key="3">
    <source>
        <dbReference type="SAM" id="SignalP"/>
    </source>
</evidence>
<feature type="signal peptide" evidence="3">
    <location>
        <begin position="1"/>
        <end position="26"/>
    </location>
</feature>
<keyword evidence="2" id="KW-1133">Transmembrane helix</keyword>
<evidence type="ECO:0000313" key="5">
    <source>
        <dbReference type="Proteomes" id="UP000436522"/>
    </source>
</evidence>
<dbReference type="Proteomes" id="UP000436522">
    <property type="component" value="Unassembled WGS sequence"/>
</dbReference>
<keyword evidence="2" id="KW-0812">Transmembrane</keyword>
<name>A0A640VTG9_9RHOB</name>
<evidence type="ECO:0008006" key="6">
    <source>
        <dbReference type="Google" id="ProtNLM"/>
    </source>
</evidence>
<keyword evidence="5" id="KW-1185">Reference proteome</keyword>
<keyword evidence="3" id="KW-0732">Signal</keyword>
<accession>A0A640VTG9</accession>
<sequence length="270" mass="28997">MFSQRVRLVAATAVCCASVVQSPGFARTLSDTVSPPTRPAQVLSLTNLLQQGAPGGACITEADIDQTVFATGKGPRLPRSCLPEPCKEALTPVQLAELIGRPLQQSEWDRYFARYADVCRKEVTSFEDEAAADIGPMSITAFWAPILGSRITQSPPVIALPSLPSDPVASGLSQPPSFPFESGPFRRSSNPVPNAQEDEEESPTITFFDDPEGDPDGDQNTPDGNRLHPSDDGGKTPDEAETVGVVPLPAAFWMLFAAFGGLFGLRRRRR</sequence>
<keyword evidence="2" id="KW-0472">Membrane</keyword>
<feature type="chain" id="PRO_5025031322" description="Secreted protein" evidence="3">
    <location>
        <begin position="27"/>
        <end position="270"/>
    </location>
</feature>
<dbReference type="NCBIfam" id="TIGR03370">
    <property type="entry name" value="VPLPA-CTERM"/>
    <property type="match status" value="1"/>
</dbReference>
<dbReference type="InterPro" id="IPR022472">
    <property type="entry name" value="VPLPA-CTERM"/>
</dbReference>